<reference evidence="3" key="1">
    <citation type="journal article" date="2019" name="Int. J. Syst. Evol. Microbiol.">
        <title>The Global Catalogue of Microorganisms (GCM) 10K type strain sequencing project: providing services to taxonomists for standard genome sequencing and annotation.</title>
        <authorList>
            <consortium name="The Broad Institute Genomics Platform"/>
            <consortium name="The Broad Institute Genome Sequencing Center for Infectious Disease"/>
            <person name="Wu L."/>
            <person name="Ma J."/>
        </authorList>
    </citation>
    <scope>NUCLEOTIDE SEQUENCE [LARGE SCALE GENOMIC DNA]</scope>
    <source>
        <strain evidence="3">JCM 18325</strain>
    </source>
</reference>
<sequence>MKNLIKHSKKGILMVTMFATLLSFANEVSFYTIKNDTKKTLLTLKNVKGGNLLSIVDNNGIILYKEIIEKSGNYTKGFDLTSLPDGKYIFEINKDLEITTIPFSVTSNNVVFNKEASETIYKPFTRVQGDMVYVTKLALNDEPLKIEIYFTSASDYELMFSETIENTRNIQKAYKLTGLDKGNYKIVIKTEGRTFTKNI</sequence>
<proteinExistence type="predicted"/>
<feature type="signal peptide" evidence="1">
    <location>
        <begin position="1"/>
        <end position="25"/>
    </location>
</feature>
<dbReference type="EMBL" id="BAABJW010000001">
    <property type="protein sequence ID" value="GAA4803026.1"/>
    <property type="molecule type" value="Genomic_DNA"/>
</dbReference>
<protein>
    <recommendedName>
        <fullName evidence="4">T9SS C-terminal target domain-containing protein</fullName>
    </recommendedName>
</protein>
<dbReference type="RefSeq" id="WP_345275493.1">
    <property type="nucleotide sequence ID" value="NZ_BAABJW010000001.1"/>
</dbReference>
<name>A0ABP9C0Z5_9FLAO</name>
<dbReference type="Proteomes" id="UP001501433">
    <property type="component" value="Unassembled WGS sequence"/>
</dbReference>
<feature type="chain" id="PRO_5046218273" description="T9SS C-terminal target domain-containing protein" evidence="1">
    <location>
        <begin position="26"/>
        <end position="199"/>
    </location>
</feature>
<evidence type="ECO:0008006" key="4">
    <source>
        <dbReference type="Google" id="ProtNLM"/>
    </source>
</evidence>
<accession>A0ABP9C0Z5</accession>
<evidence type="ECO:0000256" key="1">
    <source>
        <dbReference type="SAM" id="SignalP"/>
    </source>
</evidence>
<organism evidence="2 3">
    <name type="scientific">Litoribaculum gwangyangense</name>
    <dbReference type="NCBI Taxonomy" id="1130722"/>
    <lineage>
        <taxon>Bacteria</taxon>
        <taxon>Pseudomonadati</taxon>
        <taxon>Bacteroidota</taxon>
        <taxon>Flavobacteriia</taxon>
        <taxon>Flavobacteriales</taxon>
        <taxon>Flavobacteriaceae</taxon>
        <taxon>Litoribaculum</taxon>
    </lineage>
</organism>
<keyword evidence="1" id="KW-0732">Signal</keyword>
<gene>
    <name evidence="2" type="ORF">GCM10023330_06470</name>
</gene>
<evidence type="ECO:0000313" key="2">
    <source>
        <dbReference type="EMBL" id="GAA4803026.1"/>
    </source>
</evidence>
<evidence type="ECO:0000313" key="3">
    <source>
        <dbReference type="Proteomes" id="UP001501433"/>
    </source>
</evidence>
<comment type="caution">
    <text evidence="2">The sequence shown here is derived from an EMBL/GenBank/DDBJ whole genome shotgun (WGS) entry which is preliminary data.</text>
</comment>
<keyword evidence="3" id="KW-1185">Reference proteome</keyword>